<dbReference type="InterPro" id="IPR056642">
    <property type="entry name" value="DUF7740"/>
</dbReference>
<evidence type="ECO:0000259" key="1">
    <source>
        <dbReference type="Pfam" id="PF24886"/>
    </source>
</evidence>
<reference evidence="2 3" key="1">
    <citation type="submission" date="2020-05" db="EMBL/GenBank/DDBJ databases">
        <title>The draft genome of Cronobacter sakazakii strain 145005.</title>
        <authorList>
            <person name="Yang J."/>
            <person name="Liu L."/>
            <person name="Feng Y."/>
            <person name="Zong Z."/>
        </authorList>
    </citation>
    <scope>NUCLEOTIDE SEQUENCE [LARGE SCALE GENOMIC DNA]</scope>
    <source>
        <strain evidence="2 3">145005</strain>
    </source>
</reference>
<comment type="caution">
    <text evidence="2">The sequence shown here is derived from an EMBL/GenBank/DDBJ whole genome shotgun (WGS) entry which is preliminary data.</text>
</comment>
<sequence>MSKDTTMNEAQKIAQELASIPDEFRDKAVAATLKSQFWEIIDCPVTLDLALAFARLDGVDNTSRLRKCARALALKTQDPKACGYLLAIYEADDPQTQLEAFKTFRDRLVLKVAKEFKEVNKIGDVRQYRLKRQTRVTLSNIFGRKVA</sequence>
<dbReference type="AlphaFoldDB" id="A0A853HDT0"/>
<evidence type="ECO:0000313" key="3">
    <source>
        <dbReference type="Proteomes" id="UP000548673"/>
    </source>
</evidence>
<evidence type="ECO:0000313" key="2">
    <source>
        <dbReference type="EMBL" id="NYV44705.1"/>
    </source>
</evidence>
<dbReference type="Proteomes" id="UP000548673">
    <property type="component" value="Unassembled WGS sequence"/>
</dbReference>
<gene>
    <name evidence="2" type="ORF">HRR37_20610</name>
</gene>
<dbReference type="EMBL" id="JABTXY010000028">
    <property type="protein sequence ID" value="NYV44705.1"/>
    <property type="molecule type" value="Genomic_DNA"/>
</dbReference>
<name>A0A853HDT0_CROSK</name>
<feature type="domain" description="DUF7740" evidence="1">
    <location>
        <begin position="38"/>
        <end position="103"/>
    </location>
</feature>
<protein>
    <recommendedName>
        <fullName evidence="1">DUF7740 domain-containing protein</fullName>
    </recommendedName>
</protein>
<dbReference type="Pfam" id="PF24886">
    <property type="entry name" value="DUF7740"/>
    <property type="match status" value="1"/>
</dbReference>
<accession>A0A853HDT0</accession>
<dbReference type="RefSeq" id="WP_080781228.1">
    <property type="nucleotide sequence ID" value="NZ_CP049149.1"/>
</dbReference>
<proteinExistence type="predicted"/>
<organism evidence="2 3">
    <name type="scientific">Cronobacter sakazakii</name>
    <name type="common">Enterobacter sakazakii</name>
    <dbReference type="NCBI Taxonomy" id="28141"/>
    <lineage>
        <taxon>Bacteria</taxon>
        <taxon>Pseudomonadati</taxon>
        <taxon>Pseudomonadota</taxon>
        <taxon>Gammaproteobacteria</taxon>
        <taxon>Enterobacterales</taxon>
        <taxon>Enterobacteriaceae</taxon>
        <taxon>Cronobacter</taxon>
    </lineage>
</organism>